<comment type="caution">
    <text evidence="8">The sequence shown here is derived from an EMBL/GenBank/DDBJ whole genome shotgun (WGS) entry which is preliminary data.</text>
</comment>
<keyword evidence="6 7" id="KW-0472">Membrane</keyword>
<dbReference type="AlphaFoldDB" id="A0A2S8F580"/>
<dbReference type="PANTHER" id="PTHR34184:SF4">
    <property type="entry name" value="UPF0718 PROTEIN YCGR"/>
    <property type="match status" value="1"/>
</dbReference>
<feature type="transmembrane region" description="Helical" evidence="7">
    <location>
        <begin position="99"/>
        <end position="119"/>
    </location>
</feature>
<gene>
    <name evidence="8" type="ORF">C5Y96_17190</name>
</gene>
<feature type="transmembrane region" description="Helical" evidence="7">
    <location>
        <begin position="65"/>
        <end position="87"/>
    </location>
</feature>
<name>A0A2S8F580_9BACT</name>
<accession>A0A2S8F580</accession>
<dbReference type="PANTHER" id="PTHR34184">
    <property type="entry name" value="UPF0718 PROTEIN YCGR"/>
    <property type="match status" value="1"/>
</dbReference>
<feature type="transmembrane region" description="Helical" evidence="7">
    <location>
        <begin position="282"/>
        <end position="303"/>
    </location>
</feature>
<organism evidence="8 9">
    <name type="scientific">Blastopirellula marina</name>
    <dbReference type="NCBI Taxonomy" id="124"/>
    <lineage>
        <taxon>Bacteria</taxon>
        <taxon>Pseudomonadati</taxon>
        <taxon>Planctomycetota</taxon>
        <taxon>Planctomycetia</taxon>
        <taxon>Pirellulales</taxon>
        <taxon>Pirellulaceae</taxon>
        <taxon>Blastopirellula</taxon>
    </lineage>
</organism>
<comment type="subcellular location">
    <subcellularLocation>
        <location evidence="1">Cell membrane</location>
        <topology evidence="1">Multi-pass membrane protein</topology>
    </subcellularLocation>
</comment>
<evidence type="ECO:0000256" key="2">
    <source>
        <dbReference type="ARBA" id="ARBA00006386"/>
    </source>
</evidence>
<dbReference type="Proteomes" id="UP000240009">
    <property type="component" value="Unassembled WGS sequence"/>
</dbReference>
<evidence type="ECO:0000256" key="1">
    <source>
        <dbReference type="ARBA" id="ARBA00004651"/>
    </source>
</evidence>
<dbReference type="GO" id="GO:0005886">
    <property type="term" value="C:plasma membrane"/>
    <property type="evidence" value="ECO:0007669"/>
    <property type="project" value="UniProtKB-SubCell"/>
</dbReference>
<keyword evidence="5 7" id="KW-1133">Transmembrane helix</keyword>
<dbReference type="EMBL" id="PUIA01000057">
    <property type="protein sequence ID" value="PQO27280.1"/>
    <property type="molecule type" value="Genomic_DNA"/>
</dbReference>
<sequence length="524" mass="56717">MAFGDFWYTFSVEQSVVTLLIAMVRILVESSATILIGILGAAAIRVSGGYRALQAWMGPAGSFERTFRLLVAGLCVPVCALGVIPIAKELADGGMPRRDLAVLWLVAPLLNPLSLLYAISVLPIWQFGVFLLVACFYAVVVAEVAGRFSDEPQNINTTYVPEVTNGTTRLWNTAVAAGQIVTGWSIVYILLGMVISGLIVGFIPSGAFEKILSFQNTTGPLETMALTGPQMVTPITFTMAVSAIHSTHLAFACAIVLQLLGVAWCAGTVLAMRSVWGTQRTLALLLVTLVLATTVSYGTYSLFPPSPGDEEETHGLDTLARPYHATFDQFSLALSQQLNHTDLIMQAGTTLLGILVLWGIVVRSRGLRFREDPIPAAEAKASAGRWNVELTPGQVGISLIGVAAVGIIMLMYSIFPGVEESFEQMKKVSADAVIAVKTNKTHVAQQKLAEWDTVAARMPVGWVLRMGVPNSQQATEIRALRELLWKTRKQFTQAELTDAEVRERGNELIDQFQSCRVACLGDKT</sequence>
<proteinExistence type="inferred from homology"/>
<feature type="transmembrane region" description="Helical" evidence="7">
    <location>
        <begin position="395"/>
        <end position="415"/>
    </location>
</feature>
<evidence type="ECO:0000313" key="9">
    <source>
        <dbReference type="Proteomes" id="UP000240009"/>
    </source>
</evidence>
<evidence type="ECO:0000256" key="5">
    <source>
        <dbReference type="ARBA" id="ARBA00022989"/>
    </source>
</evidence>
<dbReference type="RefSeq" id="WP_105355845.1">
    <property type="nucleotide sequence ID" value="NZ_PUIA01000057.1"/>
</dbReference>
<evidence type="ECO:0008006" key="10">
    <source>
        <dbReference type="Google" id="ProtNLM"/>
    </source>
</evidence>
<dbReference type="OrthoDB" id="9777774at2"/>
<dbReference type="InterPro" id="IPR052923">
    <property type="entry name" value="UPF0718"/>
</dbReference>
<keyword evidence="3" id="KW-1003">Cell membrane</keyword>
<evidence type="ECO:0000256" key="3">
    <source>
        <dbReference type="ARBA" id="ARBA00022475"/>
    </source>
</evidence>
<evidence type="ECO:0000256" key="6">
    <source>
        <dbReference type="ARBA" id="ARBA00023136"/>
    </source>
</evidence>
<comment type="similarity">
    <text evidence="2">Belongs to the UPF0718 family.</text>
</comment>
<keyword evidence="4 7" id="KW-0812">Transmembrane</keyword>
<reference evidence="8 9" key="1">
    <citation type="submission" date="2018-02" db="EMBL/GenBank/DDBJ databases">
        <title>Comparative genomes isolates from brazilian mangrove.</title>
        <authorList>
            <person name="Araujo J.E."/>
            <person name="Taketani R.G."/>
            <person name="Silva M.C.P."/>
            <person name="Loureco M.V."/>
            <person name="Andreote F.D."/>
        </authorList>
    </citation>
    <scope>NUCLEOTIDE SEQUENCE [LARGE SCALE GENOMIC DNA]</scope>
    <source>
        <strain evidence="8 9">HEX-2 MGV</strain>
    </source>
</reference>
<feature type="transmembrane region" description="Helical" evidence="7">
    <location>
        <begin position="125"/>
        <end position="145"/>
    </location>
</feature>
<evidence type="ECO:0000313" key="8">
    <source>
        <dbReference type="EMBL" id="PQO27280.1"/>
    </source>
</evidence>
<evidence type="ECO:0000256" key="7">
    <source>
        <dbReference type="SAM" id="Phobius"/>
    </source>
</evidence>
<feature type="transmembrane region" description="Helical" evidence="7">
    <location>
        <begin position="343"/>
        <end position="362"/>
    </location>
</feature>
<dbReference type="Pfam" id="PF03773">
    <property type="entry name" value="ArsP_1"/>
    <property type="match status" value="1"/>
</dbReference>
<dbReference type="InterPro" id="IPR005524">
    <property type="entry name" value="DUF318"/>
</dbReference>
<feature type="transmembrane region" description="Helical" evidence="7">
    <location>
        <begin position="249"/>
        <end position="270"/>
    </location>
</feature>
<evidence type="ECO:0000256" key="4">
    <source>
        <dbReference type="ARBA" id="ARBA00022692"/>
    </source>
</evidence>
<feature type="transmembrane region" description="Helical" evidence="7">
    <location>
        <begin position="186"/>
        <end position="208"/>
    </location>
</feature>
<protein>
    <recommendedName>
        <fullName evidence="10">Permease</fullName>
    </recommendedName>
</protein>